<keyword evidence="10" id="KW-0560">Oxidoreductase</keyword>
<dbReference type="FunFam" id="3.10.20.30:FF:000015">
    <property type="entry name" value="Aldehyde oxidase 1"/>
    <property type="match status" value="1"/>
</dbReference>
<keyword evidence="14" id="KW-0576">Peroxisome</keyword>
<dbReference type="Pfam" id="PF01315">
    <property type="entry name" value="Ald_Xan_dh_C"/>
    <property type="match status" value="1"/>
</dbReference>
<feature type="active site" description="Proton acceptor" evidence="18">
    <location>
        <position position="1293"/>
    </location>
</feature>
<evidence type="ECO:0000256" key="2">
    <source>
        <dbReference type="ARBA" id="ARBA00004275"/>
    </source>
</evidence>
<dbReference type="SUPFAM" id="SSF55447">
    <property type="entry name" value="CO dehydrogenase flavoprotein C-terminal domain-like"/>
    <property type="match status" value="1"/>
</dbReference>
<dbReference type="SUPFAM" id="SSF47741">
    <property type="entry name" value="CO dehydrogenase ISP C-domain like"/>
    <property type="match status" value="1"/>
</dbReference>
<dbReference type="Pfam" id="PF03450">
    <property type="entry name" value="CO_deh_flav_C"/>
    <property type="match status" value="1"/>
</dbReference>
<dbReference type="InterPro" id="IPR008274">
    <property type="entry name" value="AldOxase/xan_DH_MoCoBD1"/>
</dbReference>
<dbReference type="CDD" id="cd00207">
    <property type="entry name" value="fer2"/>
    <property type="match status" value="1"/>
</dbReference>
<dbReference type="PROSITE" id="PS51387">
    <property type="entry name" value="FAD_PCMH"/>
    <property type="match status" value="1"/>
</dbReference>
<dbReference type="GO" id="GO:0004854">
    <property type="term" value="F:xanthine dehydrogenase activity"/>
    <property type="evidence" value="ECO:0007669"/>
    <property type="project" value="UniProtKB-EC"/>
</dbReference>
<evidence type="ECO:0000256" key="4">
    <source>
        <dbReference type="ARBA" id="ARBA00013123"/>
    </source>
</evidence>
<dbReference type="Gene3D" id="3.30.390.50">
    <property type="entry name" value="CO dehydrogenase flavoprotein, C-terminal domain"/>
    <property type="match status" value="1"/>
</dbReference>
<dbReference type="InterPro" id="IPR016167">
    <property type="entry name" value="FAD-bd_PCMH_sub1"/>
</dbReference>
<dbReference type="Gene3D" id="3.30.365.10">
    <property type="entry name" value="Aldehyde oxidase/xanthine dehydrogenase, molybdopterin binding domain"/>
    <property type="match status" value="4"/>
</dbReference>
<evidence type="ECO:0000259" key="22">
    <source>
        <dbReference type="PROSITE" id="PS51387"/>
    </source>
</evidence>
<dbReference type="Pfam" id="PF20256">
    <property type="entry name" value="MoCoBD_2"/>
    <property type="match status" value="1"/>
</dbReference>
<dbReference type="InterPro" id="IPR036683">
    <property type="entry name" value="CO_DH_flav_C_dom_sf"/>
</dbReference>
<dbReference type="SMART" id="SM01092">
    <property type="entry name" value="CO_deh_flav_C"/>
    <property type="match status" value="1"/>
</dbReference>
<feature type="binding site" evidence="20">
    <location>
        <position position="140"/>
    </location>
    <ligand>
        <name>[2Fe-2S] cluster</name>
        <dbReference type="ChEBI" id="CHEBI:190135"/>
        <label>2</label>
    </ligand>
</feature>
<evidence type="ECO:0000256" key="12">
    <source>
        <dbReference type="ARBA" id="ARBA00023014"/>
    </source>
</evidence>
<keyword evidence="13" id="KW-0520">NAD</keyword>
<dbReference type="InterPro" id="IPR002888">
    <property type="entry name" value="2Fe-2S-bd"/>
</dbReference>
<dbReference type="GO" id="GO:0051537">
    <property type="term" value="F:2 iron, 2 sulfur cluster binding"/>
    <property type="evidence" value="ECO:0007669"/>
    <property type="project" value="UniProtKB-KW"/>
</dbReference>
<dbReference type="FunFam" id="3.30.465.10:FF:000004">
    <property type="entry name" value="Xanthine dehydrogenase/oxidase"/>
    <property type="match status" value="1"/>
</dbReference>
<gene>
    <name evidence="23" type="ORF">B9Z19DRAFT_1137360</name>
</gene>
<dbReference type="InterPro" id="IPR016166">
    <property type="entry name" value="FAD-bd_PCMH"/>
</dbReference>
<dbReference type="Gene3D" id="3.10.20.30">
    <property type="match status" value="1"/>
</dbReference>
<dbReference type="InterPro" id="IPR046867">
    <property type="entry name" value="AldOxase/xan_DH_MoCoBD2"/>
</dbReference>
<dbReference type="InterPro" id="IPR005107">
    <property type="entry name" value="CO_DH_flav_C"/>
</dbReference>
<protein>
    <recommendedName>
        <fullName evidence="4">xanthine dehydrogenase</fullName>
        <ecNumber evidence="4">1.17.1.4</ecNumber>
    </recommendedName>
</protein>
<sequence>MAPGALTTPEPVVPGNDFHRLVSVVSEWDDTLRFYLNGAKVTIDNADPEVTLLEYLRGIGLTGTKLGCAEGGCGACTVVISQYSPTTKKIYHASVNACLAPLVSVDGKHVITVEGIGDVNKPHPAQERIAKWHGSQCGFCTPGIVMSLYALLRNNPNPTKHDVEEAFDGNLCRCTGYRPILDAAQTFSTTADCGKATSSSDCCMQNGDGGGPAGCCKNRSTVNGDADPVKRFTPPGFIEHKPDTELIFPPALWRHGFKGLAFGNERKRWLRPSTLKELLEIKNALPSAKVIGGSTETQIEVKFKAMQYSVSVYVGDISELRGYSFEDDHLVIGANITLTDLEGVLREGIRIYGPMKSQPLVAMLKQLEYFAGRQIRNVGTPAGNLATASPISDLNPVFVATRSIIIAHTLDTLEDGGIKIPMTSFFKSYRTTALPPNAVISSIRVPIAREKGEFIRAYKQAKRKDDDIAIVNAALRVSLDHDNMVESTNLVYGGMAPTTVQAQNTMEYLMGKKWNAKETLEGAVNALEQDFNLRFGVPGGMATYRRSLAFGFFYRFWHEVVGALEGEVSAELVDEIKREVSTGERDQDTTIAYEQRILGKGVPHVAAMKQVTGEAQYTDDIPKHHNELYGSLVLSTKAHAKILGVNSESALKIPGVRAYVDHRDLHSPEANRWGAPVCDEVFFAVDEVFTTGQPIGIILADTQLAATLGARAVSVQYEELPAILTTEEAIEKESFFQHYHYIRKGDPIEEAMKKADHVVEGVARMGGQEHFYLETNAVLVVPKPEDGEIEVFSSTQNAMETQSYIAQVCNVPANRVVTRVKRLGGGFGGKETRSVQLACICAIAAKKLKRPVRYMLNRDEDMVISGQRHPFLGRWKVGVNNDGKIVALDADVFCNGGWTQDLSAAVCDRALSHIDNCYMIPNIDVRGRVCKTNTMSNTAFRGFGGPQGMFICESFLEEAADTIGMPVDKLREVNMYQEGERTHFNQELKDWHVPLLVDEVKKEAEYAKRREAVDEFNKTHKWKKRGLSLIPTKFGISFTALFMNQAGALVHIYHDGSILVAHGGTEMGQGLHTKMTMVAAQALGVPLEDVLISETATNTVANTSPTAASASSDLNGYAIWDACQQLNERLKPYRERLGRGSSMKQLAHAAYFDRVNLSANGFYKTPDIGYTWGSNTGQMYFYFTQGAAIAEVEIDTLTGDWTCLRADVKMDIGRSINPAIDYGQIEGAFVQGQGLFTTEESLWFNNGQLATRGPGAYKIPGFRDIPQVFNVSMLKDVQWKNLNTIQRSKGVGEPPLFMGSSVFFAIRDALKSARADHGVTECLSLRSPATPERIRLSCADEIIRRSRVQPQDGEKEFFVSI</sequence>
<evidence type="ECO:0000256" key="7">
    <source>
        <dbReference type="ARBA" id="ARBA00022714"/>
    </source>
</evidence>
<feature type="binding site" evidence="20">
    <location>
        <position position="73"/>
    </location>
    <ligand>
        <name>[2Fe-2S] cluster</name>
        <dbReference type="ChEBI" id="CHEBI:190135"/>
        <label>1</label>
    </ligand>
</feature>
<dbReference type="GO" id="GO:0005506">
    <property type="term" value="F:iron ion binding"/>
    <property type="evidence" value="ECO:0007669"/>
    <property type="project" value="InterPro"/>
</dbReference>
<evidence type="ECO:0000259" key="21">
    <source>
        <dbReference type="PROSITE" id="PS51085"/>
    </source>
</evidence>
<evidence type="ECO:0000256" key="6">
    <source>
        <dbReference type="ARBA" id="ARBA00022630"/>
    </source>
</evidence>
<dbReference type="InterPro" id="IPR006058">
    <property type="entry name" value="2Fe2S_fd_BS"/>
</dbReference>
<dbReference type="SUPFAM" id="SSF56003">
    <property type="entry name" value="Molybdenum cofactor-binding domain"/>
    <property type="match status" value="1"/>
</dbReference>
<dbReference type="GO" id="GO:0006145">
    <property type="term" value="P:purine nucleobase catabolic process"/>
    <property type="evidence" value="ECO:0007669"/>
    <property type="project" value="UniProtKB-ARBA"/>
</dbReference>
<evidence type="ECO:0000256" key="16">
    <source>
        <dbReference type="ARBA" id="ARBA00049017"/>
    </source>
</evidence>
<dbReference type="PROSITE" id="PS00197">
    <property type="entry name" value="2FE2S_FER_1"/>
    <property type="match status" value="1"/>
</dbReference>
<evidence type="ECO:0000313" key="23">
    <source>
        <dbReference type="EMBL" id="PUU72522.1"/>
    </source>
</evidence>
<dbReference type="NCBIfam" id="TIGR02963">
    <property type="entry name" value="xanthine_xdhA"/>
    <property type="match status" value="1"/>
</dbReference>
<comment type="cofactor">
    <cofactor evidence="20">
        <name>[2Fe-2S] cluster</name>
        <dbReference type="ChEBI" id="CHEBI:190135"/>
    </cofactor>
    <text evidence="20">Binds 2 [2Fe-2S] clusters.</text>
</comment>
<dbReference type="SUPFAM" id="SSF54292">
    <property type="entry name" value="2Fe-2S ferredoxin-like"/>
    <property type="match status" value="1"/>
</dbReference>
<evidence type="ECO:0000256" key="18">
    <source>
        <dbReference type="PIRSR" id="PIRSR000127-1"/>
    </source>
</evidence>
<feature type="domain" description="FAD-binding PCMH-type" evidence="22">
    <location>
        <begin position="262"/>
        <end position="450"/>
    </location>
</feature>
<comment type="catalytic activity">
    <reaction evidence="16">
        <text>xanthine + NAD(+) + H2O = urate + NADH + H(+)</text>
        <dbReference type="Rhea" id="RHEA:16669"/>
        <dbReference type="ChEBI" id="CHEBI:15377"/>
        <dbReference type="ChEBI" id="CHEBI:15378"/>
        <dbReference type="ChEBI" id="CHEBI:17712"/>
        <dbReference type="ChEBI" id="CHEBI:17775"/>
        <dbReference type="ChEBI" id="CHEBI:57540"/>
        <dbReference type="ChEBI" id="CHEBI:57945"/>
        <dbReference type="EC" id="1.17.1.4"/>
    </reaction>
</comment>
<dbReference type="PIRSF" id="PIRSF000127">
    <property type="entry name" value="Xanthine_DH"/>
    <property type="match status" value="1"/>
</dbReference>
<comment type="similarity">
    <text evidence="3">Belongs to the xanthine dehydrogenase family.</text>
</comment>
<keyword evidence="5 20" id="KW-0500">Molybdenum</keyword>
<feature type="binding site" evidence="19">
    <location>
        <position position="943"/>
    </location>
    <ligand>
        <name>substrate</name>
    </ligand>
</feature>
<dbReference type="PROSITE" id="PS51085">
    <property type="entry name" value="2FE2S_FER_2"/>
    <property type="match status" value="1"/>
</dbReference>
<feature type="binding site" evidence="20">
    <location>
        <position position="68"/>
    </location>
    <ligand>
        <name>[2Fe-2S] cluster</name>
        <dbReference type="ChEBI" id="CHEBI:190135"/>
        <label>1</label>
    </ligand>
</feature>
<evidence type="ECO:0000256" key="8">
    <source>
        <dbReference type="ARBA" id="ARBA00022723"/>
    </source>
</evidence>
<dbReference type="InterPro" id="IPR036010">
    <property type="entry name" value="2Fe-2S_ferredoxin-like_sf"/>
</dbReference>
<dbReference type="SUPFAM" id="SSF54665">
    <property type="entry name" value="CO dehydrogenase molybdoprotein N-domain-like"/>
    <property type="match status" value="1"/>
</dbReference>
<dbReference type="EC" id="1.17.1.4" evidence="4"/>
<comment type="catalytic activity">
    <reaction evidence="17">
        <text>hypoxanthine + NAD(+) + H2O = xanthine + NADH + H(+)</text>
        <dbReference type="Rhea" id="RHEA:24670"/>
        <dbReference type="ChEBI" id="CHEBI:15377"/>
        <dbReference type="ChEBI" id="CHEBI:15378"/>
        <dbReference type="ChEBI" id="CHEBI:17368"/>
        <dbReference type="ChEBI" id="CHEBI:17712"/>
        <dbReference type="ChEBI" id="CHEBI:57540"/>
        <dbReference type="ChEBI" id="CHEBI:57945"/>
        <dbReference type="EC" id="1.17.1.4"/>
    </reaction>
</comment>
<dbReference type="Proteomes" id="UP000244722">
    <property type="component" value="Unassembled WGS sequence"/>
</dbReference>
<dbReference type="InterPro" id="IPR036318">
    <property type="entry name" value="FAD-bd_PCMH-like_sf"/>
</dbReference>
<keyword evidence="24" id="KW-1185">Reference proteome</keyword>
<evidence type="ECO:0000256" key="20">
    <source>
        <dbReference type="PIRSR" id="PIRSR000127-3"/>
    </source>
</evidence>
<keyword evidence="8 20" id="KW-0479">Metal-binding</keyword>
<feature type="binding site" evidence="20">
    <location>
        <position position="172"/>
    </location>
    <ligand>
        <name>[2Fe-2S] cluster</name>
        <dbReference type="ChEBI" id="CHEBI:190135"/>
        <label>2</label>
    </ligand>
</feature>
<dbReference type="InterPro" id="IPR036884">
    <property type="entry name" value="2Fe-2S-bd_dom_sf"/>
</dbReference>
<dbReference type="Pfam" id="PF00941">
    <property type="entry name" value="FAD_binding_5"/>
    <property type="match status" value="1"/>
</dbReference>
<feature type="binding site" evidence="20">
    <location>
        <position position="796"/>
    </location>
    <ligand>
        <name>Mo-molybdopterin</name>
        <dbReference type="ChEBI" id="CHEBI:71302"/>
    </ligand>
    <ligandPart>
        <name>Mo</name>
        <dbReference type="ChEBI" id="CHEBI:28685"/>
    </ligandPart>
</feature>
<evidence type="ECO:0000256" key="13">
    <source>
        <dbReference type="ARBA" id="ARBA00023027"/>
    </source>
</evidence>
<evidence type="ECO:0000256" key="1">
    <source>
        <dbReference type="ARBA" id="ARBA00001974"/>
    </source>
</evidence>
<evidence type="ECO:0000256" key="9">
    <source>
        <dbReference type="ARBA" id="ARBA00022827"/>
    </source>
</evidence>
<feature type="binding site" evidence="19">
    <location>
        <position position="393"/>
    </location>
    <ligand>
        <name>FAD</name>
        <dbReference type="ChEBI" id="CHEBI:57692"/>
    </ligand>
</feature>
<dbReference type="PANTHER" id="PTHR45444:SF3">
    <property type="entry name" value="XANTHINE DEHYDROGENASE"/>
    <property type="match status" value="1"/>
</dbReference>
<feature type="binding site" evidence="20">
    <location>
        <position position="827"/>
    </location>
    <ligand>
        <name>Mo-molybdopterin</name>
        <dbReference type="ChEBI" id="CHEBI:71302"/>
    </ligand>
    <ligandPart>
        <name>Mo</name>
        <dbReference type="ChEBI" id="CHEBI:28685"/>
    </ligandPart>
</feature>
<comment type="cofactor">
    <cofactor evidence="20">
        <name>Mo-molybdopterin</name>
        <dbReference type="ChEBI" id="CHEBI:71302"/>
    </cofactor>
    <text evidence="20">Binds 1 Mo-molybdopterin (Mo-MPT) cofactor per subunit.</text>
</comment>
<dbReference type="InterPro" id="IPR001041">
    <property type="entry name" value="2Fe-2S_ferredoxin-type"/>
</dbReference>
<feature type="binding site" evidence="19">
    <location>
        <position position="370"/>
    </location>
    <ligand>
        <name>FAD</name>
        <dbReference type="ChEBI" id="CHEBI:57692"/>
    </ligand>
</feature>
<dbReference type="InterPro" id="IPR016169">
    <property type="entry name" value="FAD-bd_PCMH_sub2"/>
</dbReference>
<feature type="binding site" evidence="19">
    <location>
        <position position="459"/>
    </location>
    <ligand>
        <name>FAD</name>
        <dbReference type="ChEBI" id="CHEBI:57692"/>
    </ligand>
</feature>
<feature type="binding site" evidence="20">
    <location>
        <position position="1108"/>
    </location>
    <ligand>
        <name>Mo-molybdopterin</name>
        <dbReference type="ChEBI" id="CHEBI:71302"/>
    </ligand>
    <ligandPart>
        <name>Mo</name>
        <dbReference type="ChEBI" id="CHEBI:28685"/>
    </ligandPart>
</feature>
<feature type="binding site" evidence="19">
    <location>
        <position position="1039"/>
    </location>
    <ligand>
        <name>substrate</name>
    </ligand>
</feature>
<feature type="binding site" evidence="19">
    <location>
        <position position="831"/>
    </location>
    <ligand>
        <name>substrate</name>
    </ligand>
</feature>
<organism evidence="23 24">
    <name type="scientific">Tuber borchii</name>
    <name type="common">White truffle</name>
    <dbReference type="NCBI Taxonomy" id="42251"/>
    <lineage>
        <taxon>Eukaryota</taxon>
        <taxon>Fungi</taxon>
        <taxon>Dikarya</taxon>
        <taxon>Ascomycota</taxon>
        <taxon>Pezizomycotina</taxon>
        <taxon>Pezizomycetes</taxon>
        <taxon>Pezizales</taxon>
        <taxon>Tuberaceae</taxon>
        <taxon>Tuber</taxon>
    </lineage>
</organism>
<comment type="subcellular location">
    <subcellularLocation>
        <location evidence="2">Peroxisome</location>
    </subcellularLocation>
</comment>
<dbReference type="FunFam" id="3.30.43.10:FF:000001">
    <property type="entry name" value="Xanthine dehydrogenase/oxidase"/>
    <property type="match status" value="1"/>
</dbReference>
<dbReference type="Gene3D" id="3.30.465.10">
    <property type="match status" value="1"/>
</dbReference>
<feature type="binding site" evidence="19">
    <location>
        <position position="909"/>
    </location>
    <ligand>
        <name>substrate</name>
    </ligand>
</feature>
<dbReference type="InterPro" id="IPR036856">
    <property type="entry name" value="Ald_Oxase/Xan_DH_a/b_sf"/>
</dbReference>
<dbReference type="EMBL" id="NESQ01000515">
    <property type="protein sequence ID" value="PUU72522.1"/>
    <property type="molecule type" value="Genomic_DNA"/>
</dbReference>
<comment type="cofactor">
    <cofactor evidence="15">
        <name>[2Fe-2S] cluster</name>
        <dbReference type="ChEBI" id="CHEBI:190135"/>
    </cofactor>
</comment>
<dbReference type="SUPFAM" id="SSF56176">
    <property type="entry name" value="FAD-binding/transporter-associated domain-like"/>
    <property type="match status" value="1"/>
</dbReference>
<dbReference type="PANTHER" id="PTHR45444">
    <property type="entry name" value="XANTHINE DEHYDROGENASE"/>
    <property type="match status" value="1"/>
</dbReference>
<evidence type="ECO:0000256" key="14">
    <source>
        <dbReference type="ARBA" id="ARBA00023140"/>
    </source>
</evidence>
<dbReference type="InterPro" id="IPR016208">
    <property type="entry name" value="Ald_Oxase/xanthine_DH-like"/>
</dbReference>
<evidence type="ECO:0000256" key="19">
    <source>
        <dbReference type="PIRSR" id="PIRSR000127-2"/>
    </source>
</evidence>
<keyword evidence="6" id="KW-0285">Flavoprotein</keyword>
<dbReference type="Pfam" id="PF00111">
    <property type="entry name" value="Fer2"/>
    <property type="match status" value="1"/>
</dbReference>
<evidence type="ECO:0000256" key="3">
    <source>
        <dbReference type="ARBA" id="ARBA00006849"/>
    </source>
</evidence>
<dbReference type="OrthoDB" id="8300278at2759"/>
<name>A0A2T6ZAJ7_TUBBO</name>
<dbReference type="FunFam" id="3.30.365.10:FF:000002">
    <property type="entry name" value="Xanthine dehydrogenase oxidase"/>
    <property type="match status" value="1"/>
</dbReference>
<dbReference type="InterPro" id="IPR037165">
    <property type="entry name" value="AldOxase/xan_DH_Mopterin-bd_sf"/>
</dbReference>
<dbReference type="FunFam" id="3.30.365.10:FF:000003">
    <property type="entry name" value="Aldehyde oxidase 1"/>
    <property type="match status" value="1"/>
</dbReference>
<evidence type="ECO:0000256" key="15">
    <source>
        <dbReference type="ARBA" id="ARBA00034078"/>
    </source>
</evidence>
<dbReference type="Gene3D" id="1.10.150.120">
    <property type="entry name" value="[2Fe-2S]-binding domain"/>
    <property type="match status" value="1"/>
</dbReference>
<dbReference type="GO" id="GO:0071949">
    <property type="term" value="F:FAD binding"/>
    <property type="evidence" value="ECO:0007669"/>
    <property type="project" value="InterPro"/>
</dbReference>
<comment type="cofactor">
    <cofactor evidence="1 19">
        <name>FAD</name>
        <dbReference type="ChEBI" id="CHEBI:57692"/>
    </cofactor>
</comment>
<feature type="binding site" evidence="20">
    <location>
        <position position="174"/>
    </location>
    <ligand>
        <name>[2Fe-2S] cluster</name>
        <dbReference type="ChEBI" id="CHEBI:190135"/>
        <label>2</label>
    </ligand>
</feature>
<feature type="binding site" evidence="20">
    <location>
        <position position="98"/>
    </location>
    <ligand>
        <name>[2Fe-2S] cluster</name>
        <dbReference type="ChEBI" id="CHEBI:190135"/>
        <label>1</label>
    </ligand>
</feature>
<feature type="binding site" evidence="20">
    <location>
        <position position="941"/>
    </location>
    <ligand>
        <name>Mo-molybdopterin</name>
        <dbReference type="ChEBI" id="CHEBI:71302"/>
    </ligand>
    <ligandPart>
        <name>Mo</name>
        <dbReference type="ChEBI" id="CHEBI:28685"/>
    </ligandPart>
</feature>
<proteinExistence type="inferred from homology"/>
<keyword evidence="11 20" id="KW-0408">Iron</keyword>
<evidence type="ECO:0000256" key="10">
    <source>
        <dbReference type="ARBA" id="ARBA00023002"/>
    </source>
</evidence>
<dbReference type="InterPro" id="IPR014307">
    <property type="entry name" value="Xanthine_DH_ssu"/>
</dbReference>
<keyword evidence="9 19" id="KW-0274">FAD</keyword>
<keyword evidence="7 20" id="KW-0001">2Fe-2S</keyword>
<dbReference type="SMART" id="SM01008">
    <property type="entry name" value="Ald_Xan_dh_C"/>
    <property type="match status" value="1"/>
</dbReference>
<evidence type="ECO:0000256" key="17">
    <source>
        <dbReference type="ARBA" id="ARBA00049517"/>
    </source>
</evidence>
<feature type="binding site" evidence="20">
    <location>
        <position position="76"/>
    </location>
    <ligand>
        <name>[2Fe-2S] cluster</name>
        <dbReference type="ChEBI" id="CHEBI:190135"/>
        <label>1</label>
    </ligand>
</feature>
<dbReference type="Gene3D" id="3.30.43.10">
    <property type="entry name" value="Uridine Diphospho-n-acetylenolpyruvylglucosamine Reductase, domain 2"/>
    <property type="match status" value="1"/>
</dbReference>
<feature type="binding site" evidence="20">
    <location>
        <position position="137"/>
    </location>
    <ligand>
        <name>[2Fe-2S] cluster</name>
        <dbReference type="ChEBI" id="CHEBI:190135"/>
        <label>2</label>
    </ligand>
</feature>
<dbReference type="STRING" id="42251.A0A2T6ZAJ7"/>
<dbReference type="InterPro" id="IPR012675">
    <property type="entry name" value="Beta-grasp_dom_sf"/>
</dbReference>
<accession>A0A2T6ZAJ7</accession>
<dbReference type="InterPro" id="IPR002346">
    <property type="entry name" value="Mopterin_DH_FAD-bd"/>
</dbReference>
<dbReference type="FunFam" id="3.30.365.10:FF:000004">
    <property type="entry name" value="Xanthine dehydrogenase oxidase"/>
    <property type="match status" value="1"/>
</dbReference>
<evidence type="ECO:0000313" key="24">
    <source>
        <dbReference type="Proteomes" id="UP000244722"/>
    </source>
</evidence>
<dbReference type="GO" id="GO:0005777">
    <property type="term" value="C:peroxisome"/>
    <property type="evidence" value="ECO:0007669"/>
    <property type="project" value="UniProtKB-SubCell"/>
</dbReference>
<dbReference type="Gene3D" id="3.90.1170.50">
    <property type="entry name" value="Aldehyde oxidase/xanthine dehydrogenase, a/b hammerhead"/>
    <property type="match status" value="1"/>
</dbReference>
<evidence type="ECO:0000256" key="5">
    <source>
        <dbReference type="ARBA" id="ARBA00022505"/>
    </source>
</evidence>
<dbReference type="Pfam" id="PF01799">
    <property type="entry name" value="Fer2_2"/>
    <property type="match status" value="1"/>
</dbReference>
<reference evidence="23 24" key="1">
    <citation type="submission" date="2017-04" db="EMBL/GenBank/DDBJ databases">
        <title>Draft genome sequence of Tuber borchii Vittad., a whitish edible truffle.</title>
        <authorList>
            <consortium name="DOE Joint Genome Institute"/>
            <person name="Murat C."/>
            <person name="Kuo A."/>
            <person name="Barry K.W."/>
            <person name="Clum A."/>
            <person name="Dockter R.B."/>
            <person name="Fauchery L."/>
            <person name="Iotti M."/>
            <person name="Kohler A."/>
            <person name="Labutti K."/>
            <person name="Lindquist E.A."/>
            <person name="Lipzen A."/>
            <person name="Ohm R.A."/>
            <person name="Wang M."/>
            <person name="Grigoriev I.V."/>
            <person name="Zambonelli A."/>
            <person name="Martin F.M."/>
        </authorList>
    </citation>
    <scope>NUCLEOTIDE SEQUENCE [LARGE SCALE GENOMIC DNA]</scope>
    <source>
        <strain evidence="23 24">Tbo3840</strain>
    </source>
</reference>
<dbReference type="Pfam" id="PF02738">
    <property type="entry name" value="MoCoBD_1"/>
    <property type="match status" value="1"/>
</dbReference>
<evidence type="ECO:0000256" key="11">
    <source>
        <dbReference type="ARBA" id="ARBA00023004"/>
    </source>
</evidence>
<feature type="domain" description="2Fe-2S ferredoxin-type" evidence="21">
    <location>
        <begin position="30"/>
        <end position="116"/>
    </location>
</feature>
<dbReference type="InterPro" id="IPR000674">
    <property type="entry name" value="Ald_Oxase/Xan_DH_a/b"/>
</dbReference>
<dbReference type="FunFam" id="3.30.365.10:FF:000001">
    <property type="entry name" value="Xanthine dehydrogenase oxidase"/>
    <property type="match status" value="1"/>
</dbReference>
<comment type="caution">
    <text evidence="23">The sequence shown here is derived from an EMBL/GenBank/DDBJ whole genome shotgun (WGS) entry which is preliminary data.</text>
</comment>
<keyword evidence="12 20" id="KW-0411">Iron-sulfur</keyword>